<dbReference type="OrthoDB" id="10260614at2759"/>
<reference evidence="1 2" key="1">
    <citation type="submission" date="2018-06" db="EMBL/GenBank/DDBJ databases">
        <title>Genome Sequence of the Brown Rot Fungal Pathogen Monilinia fructigena.</title>
        <authorList>
            <person name="Landi L."/>
            <person name="De Miccolis Angelini R.M."/>
            <person name="Pollastro S."/>
            <person name="Abate D."/>
            <person name="Faretra F."/>
            <person name="Romanazzi G."/>
        </authorList>
    </citation>
    <scope>NUCLEOTIDE SEQUENCE [LARGE SCALE GENOMIC DNA]</scope>
    <source>
        <strain evidence="1 2">Mfrg269</strain>
    </source>
</reference>
<dbReference type="Proteomes" id="UP000249056">
    <property type="component" value="Unassembled WGS sequence"/>
</dbReference>
<sequence>MLIPYDFAAQELLGVAMLFDLLGIFGAYKNLRLGHAAHLSGALLGLGYVHFECDKKNLATTLPTRLQVV</sequence>
<keyword evidence="2" id="KW-1185">Reference proteome</keyword>
<protein>
    <recommendedName>
        <fullName evidence="3">Peptidase S54 rhomboid domain-containing protein</fullName>
    </recommendedName>
</protein>
<dbReference type="EMBL" id="QKRW01000036">
    <property type="protein sequence ID" value="RAL60869.1"/>
    <property type="molecule type" value="Genomic_DNA"/>
</dbReference>
<evidence type="ECO:0000313" key="2">
    <source>
        <dbReference type="Proteomes" id="UP000249056"/>
    </source>
</evidence>
<organism evidence="1 2">
    <name type="scientific">Monilinia fructigena</name>
    <dbReference type="NCBI Taxonomy" id="38457"/>
    <lineage>
        <taxon>Eukaryota</taxon>
        <taxon>Fungi</taxon>
        <taxon>Dikarya</taxon>
        <taxon>Ascomycota</taxon>
        <taxon>Pezizomycotina</taxon>
        <taxon>Leotiomycetes</taxon>
        <taxon>Helotiales</taxon>
        <taxon>Sclerotiniaceae</taxon>
        <taxon>Monilinia</taxon>
    </lineage>
</organism>
<evidence type="ECO:0008006" key="3">
    <source>
        <dbReference type="Google" id="ProtNLM"/>
    </source>
</evidence>
<evidence type="ECO:0000313" key="1">
    <source>
        <dbReference type="EMBL" id="RAL60869.1"/>
    </source>
</evidence>
<gene>
    <name evidence="1" type="ORF">DID88_010193</name>
</gene>
<comment type="caution">
    <text evidence="1">The sequence shown here is derived from an EMBL/GenBank/DDBJ whole genome shotgun (WGS) entry which is preliminary data.</text>
</comment>
<dbReference type="AlphaFoldDB" id="A0A395IR78"/>
<accession>A0A395IR78</accession>
<proteinExistence type="predicted"/>
<name>A0A395IR78_9HELO</name>